<protein>
    <recommendedName>
        <fullName evidence="3">Twin-arginine translocation signal domain-containing protein</fullName>
    </recommendedName>
</protein>
<reference evidence="2" key="1">
    <citation type="journal article" date="2019" name="Int. J. Syst. Evol. Microbiol.">
        <title>The Global Catalogue of Microorganisms (GCM) 10K type strain sequencing project: providing services to taxonomists for standard genome sequencing and annotation.</title>
        <authorList>
            <consortium name="The Broad Institute Genomics Platform"/>
            <consortium name="The Broad Institute Genome Sequencing Center for Infectious Disease"/>
            <person name="Wu L."/>
            <person name="Ma J."/>
        </authorList>
    </citation>
    <scope>NUCLEOTIDE SEQUENCE [LARGE SCALE GENOMIC DNA]</scope>
    <source>
        <strain evidence="2">ZS-35-S2</strain>
    </source>
</reference>
<keyword evidence="2" id="KW-1185">Reference proteome</keyword>
<proteinExistence type="predicted"/>
<gene>
    <name evidence="1" type="ORF">ACFP2T_18715</name>
</gene>
<name>A0ABW1KBR8_9ACTN</name>
<dbReference type="RefSeq" id="WP_377423409.1">
    <property type="nucleotide sequence ID" value="NZ_JBHSPR010000013.1"/>
</dbReference>
<accession>A0ABW1KBR8</accession>
<comment type="caution">
    <text evidence="1">The sequence shown here is derived from an EMBL/GenBank/DDBJ whole genome shotgun (WGS) entry which is preliminary data.</text>
</comment>
<dbReference type="Proteomes" id="UP001596203">
    <property type="component" value="Unassembled WGS sequence"/>
</dbReference>
<dbReference type="EMBL" id="JBHSPR010000013">
    <property type="protein sequence ID" value="MFC6018228.1"/>
    <property type="molecule type" value="Genomic_DNA"/>
</dbReference>
<evidence type="ECO:0000313" key="1">
    <source>
        <dbReference type="EMBL" id="MFC6018228.1"/>
    </source>
</evidence>
<evidence type="ECO:0000313" key="2">
    <source>
        <dbReference type="Proteomes" id="UP001596203"/>
    </source>
</evidence>
<organism evidence="1 2">
    <name type="scientific">Plantactinospora solaniradicis</name>
    <dbReference type="NCBI Taxonomy" id="1723736"/>
    <lineage>
        <taxon>Bacteria</taxon>
        <taxon>Bacillati</taxon>
        <taxon>Actinomycetota</taxon>
        <taxon>Actinomycetes</taxon>
        <taxon>Micromonosporales</taxon>
        <taxon>Micromonosporaceae</taxon>
        <taxon>Plantactinospora</taxon>
    </lineage>
</organism>
<sequence>MTSIDQKNYWDDIPLNDPEAESTRLGGRSLKGTAGYATFKLPRRSLLKTVGVLSTALAVTVVSSIPEKLLPKALATVGSQYTDCNIYSYNDIVCVGAPYARSYCGTDGWFLNYSSASFNSWPITACNSRNAWWWWHVNTTYRCADGRQQVSGQSSVFRICMWAL</sequence>
<evidence type="ECO:0008006" key="3">
    <source>
        <dbReference type="Google" id="ProtNLM"/>
    </source>
</evidence>